<protein>
    <submittedName>
        <fullName evidence="1">Uncharacterized protein</fullName>
    </submittedName>
</protein>
<dbReference type="EMBL" id="LR862129">
    <property type="protein sequence ID" value="CAD1817657.1"/>
    <property type="molecule type" value="Genomic_DNA"/>
</dbReference>
<reference evidence="1" key="1">
    <citation type="submission" date="2020-07" db="EMBL/GenBank/DDBJ databases">
        <authorList>
            <person name="Lin J."/>
        </authorList>
    </citation>
    <scope>NUCLEOTIDE SEQUENCE</scope>
</reference>
<evidence type="ECO:0000313" key="1">
    <source>
        <dbReference type="EMBL" id="CAD1817657.1"/>
    </source>
</evidence>
<accession>A0A6V7NGG6</accession>
<sequence length="140" mass="15996">MAPTAPARLKYSYEWFHVRQGVQRGVYTTRLESFRKAFIVVSSSISSPELFALFSVVWSFEDLKSEALNICFDYWWELGEDLGALSMLPREKIADWVPRKAKTEKERVMAFLMLGATGPPIKRRAGLRIKQAGRGSYRGS</sequence>
<dbReference type="AlphaFoldDB" id="A0A6V7NGG6"/>
<proteinExistence type="predicted"/>
<name>A0A6V7NGG6_ANACO</name>
<organism evidence="1">
    <name type="scientific">Ananas comosus var. bracteatus</name>
    <name type="common">red pineapple</name>
    <dbReference type="NCBI Taxonomy" id="296719"/>
    <lineage>
        <taxon>Eukaryota</taxon>
        <taxon>Viridiplantae</taxon>
        <taxon>Streptophyta</taxon>
        <taxon>Embryophyta</taxon>
        <taxon>Tracheophyta</taxon>
        <taxon>Spermatophyta</taxon>
        <taxon>Magnoliopsida</taxon>
        <taxon>Liliopsida</taxon>
        <taxon>Poales</taxon>
        <taxon>Bromeliaceae</taxon>
        <taxon>Bromelioideae</taxon>
        <taxon>Ananas</taxon>
    </lineage>
</organism>
<gene>
    <name evidence="1" type="ORF">CB5_LOCUS868</name>
</gene>